<evidence type="ECO:0000313" key="2">
    <source>
        <dbReference type="EMBL" id="PEN17397.1"/>
    </source>
</evidence>
<dbReference type="InterPro" id="IPR020843">
    <property type="entry name" value="ER"/>
</dbReference>
<dbReference type="RefSeq" id="WP_098042525.1">
    <property type="nucleotide sequence ID" value="NZ_JAOVAQ010000004.1"/>
</dbReference>
<dbReference type="Pfam" id="PF00107">
    <property type="entry name" value="ADH_zinc_N"/>
    <property type="match status" value="1"/>
</dbReference>
<proteinExistence type="predicted"/>
<dbReference type="InterPro" id="IPR036291">
    <property type="entry name" value="NAD(P)-bd_dom_sf"/>
</dbReference>
<comment type="caution">
    <text evidence="2">The sequence shown here is derived from an EMBL/GenBank/DDBJ whole genome shotgun (WGS) entry which is preliminary data.</text>
</comment>
<organism evidence="2 3">
    <name type="scientific">Rothia dentocariosa</name>
    <dbReference type="NCBI Taxonomy" id="2047"/>
    <lineage>
        <taxon>Bacteria</taxon>
        <taxon>Bacillati</taxon>
        <taxon>Actinomycetota</taxon>
        <taxon>Actinomycetes</taxon>
        <taxon>Micrococcales</taxon>
        <taxon>Micrococcaceae</taxon>
        <taxon>Rothia</taxon>
    </lineage>
</organism>
<name>A0A2A8D9E8_9MICC</name>
<dbReference type="SMART" id="SM00829">
    <property type="entry name" value="PKS_ER"/>
    <property type="match status" value="1"/>
</dbReference>
<dbReference type="AlphaFoldDB" id="A0A2A8D9E8"/>
<dbReference type="Gene3D" id="3.40.50.720">
    <property type="entry name" value="NAD(P)-binding Rossmann-like Domain"/>
    <property type="match status" value="1"/>
</dbReference>
<dbReference type="Proteomes" id="UP000219947">
    <property type="component" value="Unassembled WGS sequence"/>
</dbReference>
<reference evidence="2" key="1">
    <citation type="submission" date="2017-10" db="EMBL/GenBank/DDBJ databases">
        <title>Kefir isolates.</title>
        <authorList>
            <person name="Kim Y."/>
            <person name="Blasche S."/>
        </authorList>
    </citation>
    <scope>NUCLEOTIDE SEQUENCE [LARGE SCALE GENOMIC DNA]</scope>
    <source>
        <strain evidence="2">OG2-2</strain>
    </source>
</reference>
<dbReference type="InterPro" id="IPR011032">
    <property type="entry name" value="GroES-like_sf"/>
</dbReference>
<dbReference type="Pfam" id="PF08240">
    <property type="entry name" value="ADH_N"/>
    <property type="match status" value="1"/>
</dbReference>
<dbReference type="EMBL" id="PDEV01000001">
    <property type="protein sequence ID" value="PEN17397.1"/>
    <property type="molecule type" value="Genomic_DNA"/>
</dbReference>
<sequence>MIRKIQYNAYGDPSVLEMVETDEPTPGEDEVRVTVKAVGLNPIDLKTFEGYKPLRVAETSNRLRHPSWWFGRGPARFPKGVGRDFSGVIDALGPGVNNVAVGDAVLGTLRSAPGSGVTEGSLAEKLVTSAQNIVAKPENLNFEVAAALGVAGETACGAFRAIDLKPEDVLVISAASGGVGAVAVQLAVHRGATVIGIASEKNAEFVRSLGATPVAYGDGLKERILKAAPAPVTKILDCYNGDYIPLGAELGLKGPAMGTLNPAPKAMIKGAQFTGARHAQPGDLKEVADLVASGDIDVTLAHVYPFKLESIRDGYKELGTGHVRGKLVVTIP</sequence>
<dbReference type="SUPFAM" id="SSF51735">
    <property type="entry name" value="NAD(P)-binding Rossmann-fold domains"/>
    <property type="match status" value="1"/>
</dbReference>
<dbReference type="SUPFAM" id="SSF50129">
    <property type="entry name" value="GroES-like"/>
    <property type="match status" value="1"/>
</dbReference>
<dbReference type="PANTHER" id="PTHR11695:SF648">
    <property type="entry name" value="ZINC-BINDING OXIDOREDUCTASE"/>
    <property type="match status" value="1"/>
</dbReference>
<dbReference type="PANTHER" id="PTHR11695">
    <property type="entry name" value="ALCOHOL DEHYDROGENASE RELATED"/>
    <property type="match status" value="1"/>
</dbReference>
<dbReference type="InterPro" id="IPR013149">
    <property type="entry name" value="ADH-like_C"/>
</dbReference>
<accession>A0A2A8D9E8</accession>
<feature type="domain" description="Enoyl reductase (ER)" evidence="1">
    <location>
        <begin position="11"/>
        <end position="329"/>
    </location>
</feature>
<protein>
    <submittedName>
        <fullName evidence="2">Oxidoreductase</fullName>
    </submittedName>
</protein>
<dbReference type="Gene3D" id="3.90.180.10">
    <property type="entry name" value="Medium-chain alcohol dehydrogenases, catalytic domain"/>
    <property type="match status" value="1"/>
</dbReference>
<evidence type="ECO:0000259" key="1">
    <source>
        <dbReference type="SMART" id="SM00829"/>
    </source>
</evidence>
<dbReference type="GO" id="GO:0016491">
    <property type="term" value="F:oxidoreductase activity"/>
    <property type="evidence" value="ECO:0007669"/>
    <property type="project" value="InterPro"/>
</dbReference>
<evidence type="ECO:0000313" key="3">
    <source>
        <dbReference type="Proteomes" id="UP000219947"/>
    </source>
</evidence>
<dbReference type="CDD" id="cd05289">
    <property type="entry name" value="MDR_like_2"/>
    <property type="match status" value="1"/>
</dbReference>
<gene>
    <name evidence="2" type="ORF">CRM92_05205</name>
</gene>
<dbReference type="InterPro" id="IPR050700">
    <property type="entry name" value="YIM1/Zinc_Alcohol_DH_Fams"/>
</dbReference>
<keyword evidence="3" id="KW-1185">Reference proteome</keyword>
<dbReference type="InterPro" id="IPR013154">
    <property type="entry name" value="ADH-like_N"/>
</dbReference>